<accession>A0A4Q8CZU7</accession>
<proteinExistence type="predicted"/>
<evidence type="ECO:0000313" key="1">
    <source>
        <dbReference type="EMBL" id="RZU98543.1"/>
    </source>
</evidence>
<dbReference type="EMBL" id="SHLI01000001">
    <property type="protein sequence ID" value="RZU98543.1"/>
    <property type="molecule type" value="Genomic_DNA"/>
</dbReference>
<gene>
    <name evidence="1" type="ORF">EV698_0791</name>
</gene>
<dbReference type="Proteomes" id="UP000292298">
    <property type="component" value="Unassembled WGS sequence"/>
</dbReference>
<dbReference type="RefSeq" id="WP_130502838.1">
    <property type="nucleotide sequence ID" value="NZ_SHLI01000001.1"/>
</dbReference>
<keyword evidence="2" id="KW-1185">Reference proteome</keyword>
<reference evidence="1 2" key="1">
    <citation type="submission" date="2019-02" db="EMBL/GenBank/DDBJ databases">
        <title>Genomic Encyclopedia of Type Strains, Phase IV (KMG-IV): sequencing the most valuable type-strain genomes for metagenomic binning, comparative biology and taxonomic classification.</title>
        <authorList>
            <person name="Goeker M."/>
        </authorList>
    </citation>
    <scope>NUCLEOTIDE SEQUENCE [LARGE SCALE GENOMIC DNA]</scope>
    <source>
        <strain evidence="1 2">DSM 21056</strain>
    </source>
</reference>
<comment type="caution">
    <text evidence="1">The sequence shown here is derived from an EMBL/GenBank/DDBJ whole genome shotgun (WGS) entry which is preliminary data.</text>
</comment>
<sequence>MPHKLRIDSLQAELAELRKLQTDAQEMGDIVGESQFSEKIEEVGAEIERLKCAESPFANVALFFSGKPVFGSRGIAADFAGKALEHYQGLVSRLYAKQELGALGERGRIPMRASTNLMVTGLTHGSFGFVLEELSDQDELHETALKEVVSNVSHLLFTASVESDSEFERVLEDLDSRTLVVMRDFFKELDSKEATIRVVEDKTEFSLDAMAIDRGRMRTEATEIDEKTESISGVLLGLLPEHRRFELRVNDGDTLYGTVTKDAAAQFEEAVEEGRVAAQTYCEAECLVREVRPLNREAKLTYRITQFNRIGGGK</sequence>
<dbReference type="OrthoDB" id="7822108at2"/>
<protein>
    <submittedName>
        <fullName evidence="1">Uncharacterized protein</fullName>
    </submittedName>
</protein>
<organism evidence="1 2">
    <name type="scientific">Spiribacter vilamensis</name>
    <dbReference type="NCBI Taxonomy" id="531306"/>
    <lineage>
        <taxon>Bacteria</taxon>
        <taxon>Pseudomonadati</taxon>
        <taxon>Pseudomonadota</taxon>
        <taxon>Gammaproteobacteria</taxon>
        <taxon>Chromatiales</taxon>
        <taxon>Ectothiorhodospiraceae</taxon>
        <taxon>Spiribacter</taxon>
    </lineage>
</organism>
<name>A0A4Q8CZU7_9GAMM</name>
<dbReference type="AlphaFoldDB" id="A0A4Q8CZU7"/>
<evidence type="ECO:0000313" key="2">
    <source>
        <dbReference type="Proteomes" id="UP000292298"/>
    </source>
</evidence>